<evidence type="ECO:0000256" key="3">
    <source>
        <dbReference type="ARBA" id="ARBA00022723"/>
    </source>
</evidence>
<dbReference type="CDD" id="cd00102">
    <property type="entry name" value="IPT"/>
    <property type="match status" value="1"/>
</dbReference>
<dbReference type="Gene3D" id="2.10.55.10">
    <property type="entry name" value="Leishmanolysin domain 3"/>
    <property type="match status" value="1"/>
</dbReference>
<dbReference type="EMBL" id="JAGTXO010000012">
    <property type="protein sequence ID" value="KAG8464667.1"/>
    <property type="molecule type" value="Genomic_DNA"/>
</dbReference>
<dbReference type="Pfam" id="PF01457">
    <property type="entry name" value="Peptidase_M8"/>
    <property type="match status" value="1"/>
</dbReference>
<dbReference type="SMART" id="SM00429">
    <property type="entry name" value="IPT"/>
    <property type="match status" value="1"/>
</dbReference>
<evidence type="ECO:0000313" key="13">
    <source>
        <dbReference type="Proteomes" id="UP000751190"/>
    </source>
</evidence>
<dbReference type="Gene3D" id="3.10.170.20">
    <property type="match status" value="1"/>
</dbReference>
<evidence type="ECO:0000256" key="9">
    <source>
        <dbReference type="SAM" id="Coils"/>
    </source>
</evidence>
<dbReference type="InterPro" id="IPR001577">
    <property type="entry name" value="Peptidase_M8"/>
</dbReference>
<dbReference type="Pfam" id="PF01833">
    <property type="entry name" value="TIG"/>
    <property type="match status" value="1"/>
</dbReference>
<accession>A0A8J5XIB0</accession>
<dbReference type="SUPFAM" id="SSF81296">
    <property type="entry name" value="E set domains"/>
    <property type="match status" value="1"/>
</dbReference>
<feature type="region of interest" description="Disordered" evidence="10">
    <location>
        <begin position="389"/>
        <end position="427"/>
    </location>
</feature>
<dbReference type="OrthoDB" id="527990at2759"/>
<feature type="domain" description="IPT/TIG" evidence="11">
    <location>
        <begin position="1252"/>
        <end position="1343"/>
    </location>
</feature>
<protein>
    <recommendedName>
        <fullName evidence="11">IPT/TIG domain-containing protein</fullName>
    </recommendedName>
</protein>
<feature type="binding site" evidence="8">
    <location>
        <position position="910"/>
    </location>
    <ligand>
        <name>Zn(2+)</name>
        <dbReference type="ChEBI" id="CHEBI:29105"/>
        <note>catalytic</note>
    </ligand>
</feature>
<keyword evidence="5 8" id="KW-0862">Zinc</keyword>
<dbReference type="InterPro" id="IPR013783">
    <property type="entry name" value="Ig-like_fold"/>
</dbReference>
<keyword evidence="4" id="KW-0378">Hydrolase</keyword>
<evidence type="ECO:0000256" key="1">
    <source>
        <dbReference type="ARBA" id="ARBA00005860"/>
    </source>
</evidence>
<feature type="binding site" evidence="8">
    <location>
        <position position="906"/>
    </location>
    <ligand>
        <name>Zn(2+)</name>
        <dbReference type="ChEBI" id="CHEBI:29105"/>
        <note>catalytic</note>
    </ligand>
</feature>
<dbReference type="GO" id="GO:0005737">
    <property type="term" value="C:cytoplasm"/>
    <property type="evidence" value="ECO:0007669"/>
    <property type="project" value="TreeGrafter"/>
</dbReference>
<dbReference type="PANTHER" id="PTHR10942:SF0">
    <property type="entry name" value="LEISHMANOLYSIN-LIKE PEPTIDASE"/>
    <property type="match status" value="1"/>
</dbReference>
<evidence type="ECO:0000256" key="4">
    <source>
        <dbReference type="ARBA" id="ARBA00022801"/>
    </source>
</evidence>
<gene>
    <name evidence="12" type="ORF">KFE25_010035</name>
</gene>
<dbReference type="FunFam" id="3.90.132.10:FF:000001">
    <property type="entry name" value="leishmanolysin-like peptidase isoform X2"/>
    <property type="match status" value="1"/>
</dbReference>
<evidence type="ECO:0000259" key="11">
    <source>
        <dbReference type="SMART" id="SM00429"/>
    </source>
</evidence>
<dbReference type="GO" id="GO:0007155">
    <property type="term" value="P:cell adhesion"/>
    <property type="evidence" value="ECO:0007669"/>
    <property type="project" value="InterPro"/>
</dbReference>
<comment type="caution">
    <text evidence="12">The sequence shown here is derived from an EMBL/GenBank/DDBJ whole genome shotgun (WGS) entry which is preliminary data.</text>
</comment>
<evidence type="ECO:0000256" key="5">
    <source>
        <dbReference type="ARBA" id="ARBA00022833"/>
    </source>
</evidence>
<evidence type="ECO:0000256" key="8">
    <source>
        <dbReference type="PIRSR" id="PIRSR601577-2"/>
    </source>
</evidence>
<feature type="compositionally biased region" description="Basic and acidic residues" evidence="10">
    <location>
        <begin position="538"/>
        <end position="547"/>
    </location>
</feature>
<name>A0A8J5XIB0_DIALT</name>
<dbReference type="PANTHER" id="PTHR10942">
    <property type="entry name" value="LEISHMANOLYSIN-LIKE PEPTIDASE"/>
    <property type="match status" value="1"/>
</dbReference>
<feature type="compositionally biased region" description="Low complexity" evidence="10">
    <location>
        <begin position="505"/>
        <end position="514"/>
    </location>
</feature>
<dbReference type="GO" id="GO:0004222">
    <property type="term" value="F:metalloendopeptidase activity"/>
    <property type="evidence" value="ECO:0007669"/>
    <property type="project" value="InterPro"/>
</dbReference>
<dbReference type="SUPFAM" id="SSF55486">
    <property type="entry name" value="Metalloproteases ('zincins'), catalytic domain"/>
    <property type="match status" value="1"/>
</dbReference>
<dbReference type="Gene3D" id="3.90.132.10">
    <property type="entry name" value="Leishmanolysin , domain 2"/>
    <property type="match status" value="1"/>
</dbReference>
<keyword evidence="3 8" id="KW-0479">Metal-binding</keyword>
<evidence type="ECO:0000256" key="7">
    <source>
        <dbReference type="PIRSR" id="PIRSR601577-1"/>
    </source>
</evidence>
<proteinExistence type="inferred from homology"/>
<feature type="region of interest" description="Disordered" evidence="10">
    <location>
        <begin position="441"/>
        <end position="466"/>
    </location>
</feature>
<dbReference type="InterPro" id="IPR014756">
    <property type="entry name" value="Ig_E-set"/>
</dbReference>
<feature type="compositionally biased region" description="Low complexity" evidence="10">
    <location>
        <begin position="454"/>
        <end position="466"/>
    </location>
</feature>
<dbReference type="GO" id="GO:0016020">
    <property type="term" value="C:membrane"/>
    <property type="evidence" value="ECO:0007669"/>
    <property type="project" value="InterPro"/>
</dbReference>
<evidence type="ECO:0000256" key="10">
    <source>
        <dbReference type="SAM" id="MobiDB-lite"/>
    </source>
</evidence>
<dbReference type="Proteomes" id="UP000751190">
    <property type="component" value="Unassembled WGS sequence"/>
</dbReference>
<organism evidence="12 13">
    <name type="scientific">Diacronema lutheri</name>
    <name type="common">Unicellular marine alga</name>
    <name type="synonym">Monochrysis lutheri</name>
    <dbReference type="NCBI Taxonomy" id="2081491"/>
    <lineage>
        <taxon>Eukaryota</taxon>
        <taxon>Haptista</taxon>
        <taxon>Haptophyta</taxon>
        <taxon>Pavlovophyceae</taxon>
        <taxon>Pavlovales</taxon>
        <taxon>Pavlovaceae</taxon>
        <taxon>Diacronema</taxon>
    </lineage>
</organism>
<sequence length="1505" mass="157553">MAEVLQLGRHLSVGAAAPDVADVRRLLQQVEQHEHALSTTSMIAALDGASLADVAQARARAKADFSRLKLNLLEQETKKRLLEQLLSNGTAPTLEVEALAENQMHERKSAAKQAKGESKALADRLIELASSIADIKRALHDEGAALLALVSSRETDEQREVAAKAQLLNHEQAVERLERARESEEAAAAAAEAELEQLRAQAQREEARRAQVEARIDTLREEARKAEQHLQAAMEQQATATQASADAARHAHVMESLGALGGVRLVEWRGRSACADHAAKSGAAAGGSVLTLELRTPNAAAAWPVEAGRAHPSEHVLTVAFDEDGALHGDAELSPPSVPIADLLAAATRANALPMFVRELLARLGSGAAGAALEVAPVELPVRKPSRSAAAVDHNAERAQVDATSVQPACAPGSAAQPPARVPASPSSVAAACPLTASPAAAQPATPAAPPSGAPSASAPPSHGEYASASGVALAAAAAIDAVLPAEQRIQPPHTTVPAARVSLAGPPAASPATPAAPPAAPDGAKRKSGARKSFSRKSLDAGELKRALGPAHSPCGRAEKAGSMANPRAAILGLQGDEPIRTELTLRSTDGAEFARVLSDGTVLHADGSLLGYIEADGTVGSATMELLGEVNSSTGWISDADELPIAMLDLGRVAVKDTSGSTIAEFDSAGVVKGHRGMACGRVEGFTYAHMHIAAALVTLVCPDFVYARSATIEKRSGELSPSDGVAPMRIAVYDGFLESDPGRTCYREGEPFSVGGADEHAPDCGADSTTYCRGRCTAEFVLTAEKRRFLQQMLIPELMRITRALLSVQPVSGGLILNGSSCGFYGGVRIPPSLSARPGLADADFVLFLTARPIFGDTIAYAGHCQTDQNGRPVAAHFNWSPSHFQSRMDARLFAYYTRVALHELTHALVFSPSLIADFPRGEDGRLRSLETIASWHGRQRAVVSPRVAAAARAQLGCASLQGAHLEDGGGTGSAGSHWESRLFRDEYMTAAASPGPRVLSAITLALFADSGWYVVDGAQAEPLLWGFRAGCTFVHESCAAWREIGASVDGVALPTFTCDAHSADACHYDQRSKAYCELKRYSWLPSDERYFAHDGGLGGYSQMLDYCPVFRAYSNGDCTDTANAPGGLSPQIGFVDALDAGTSAALFGPRVVDASQYCASCRCFETDAASAVGGAAGGARGSALAPGCFRFRCIDERTLQVHLGGGRWAGCPPLGGVARLQDEDARGKPLHVKCPPAARVCAFRSDRWPHITDVSPRRGPVHGGTNVTVRGANFASDTAGPPSVYVGDVRAERVVVHSESLLTFVLGTERGATSRELLDVSLEDDVGRSAVAFQSFTYLPGWQPYAQTVAGLALFLFGALYALPRHLTPLLAAHARHVRARELQLKHARAQTAGEAATLAARAPAPDEAQLAPQPARRESGGADATGTGAGVRRARIPMMRAKERSGRRSAPSSPEAGAGQLVHPTGGAADAAQSRPAACRSAAGHSPLASDSRYTADQLL</sequence>
<comment type="cofactor">
    <cofactor evidence="8">
        <name>Zn(2+)</name>
        <dbReference type="ChEBI" id="CHEBI:29105"/>
    </cofactor>
    <text evidence="8">Binds 1 zinc ion per subunit.</text>
</comment>
<keyword evidence="6 8" id="KW-0482">Metalloprotease</keyword>
<feature type="compositionally biased region" description="Low complexity" evidence="10">
    <location>
        <begin position="1394"/>
        <end position="1416"/>
    </location>
</feature>
<feature type="region of interest" description="Disordered" evidence="10">
    <location>
        <begin position="1393"/>
        <end position="1505"/>
    </location>
</feature>
<feature type="compositionally biased region" description="Low complexity" evidence="10">
    <location>
        <begin position="414"/>
        <end position="427"/>
    </location>
</feature>
<feature type="coiled-coil region" evidence="9">
    <location>
        <begin position="160"/>
        <end position="236"/>
    </location>
</feature>
<evidence type="ECO:0000313" key="12">
    <source>
        <dbReference type="EMBL" id="KAG8464667.1"/>
    </source>
</evidence>
<feature type="compositionally biased region" description="Basic residues" evidence="10">
    <location>
        <begin position="527"/>
        <end position="536"/>
    </location>
</feature>
<dbReference type="Gene3D" id="2.60.40.10">
    <property type="entry name" value="Immunoglobulins"/>
    <property type="match status" value="1"/>
</dbReference>
<dbReference type="GO" id="GO:0046872">
    <property type="term" value="F:metal ion binding"/>
    <property type="evidence" value="ECO:0007669"/>
    <property type="project" value="UniProtKB-KW"/>
</dbReference>
<dbReference type="InterPro" id="IPR002909">
    <property type="entry name" value="IPT_dom"/>
</dbReference>
<feature type="binding site" evidence="8">
    <location>
        <position position="981"/>
    </location>
    <ligand>
        <name>Zn(2+)</name>
        <dbReference type="ChEBI" id="CHEBI:29105"/>
        <note>catalytic</note>
    </ligand>
</feature>
<keyword evidence="9" id="KW-0175">Coiled coil</keyword>
<dbReference type="GO" id="GO:0006508">
    <property type="term" value="P:proteolysis"/>
    <property type="evidence" value="ECO:0007669"/>
    <property type="project" value="UniProtKB-KW"/>
</dbReference>
<keyword evidence="13" id="KW-1185">Reference proteome</keyword>
<dbReference type="PRINTS" id="PR00782">
    <property type="entry name" value="LSHMANOLYSIN"/>
</dbReference>
<feature type="region of interest" description="Disordered" evidence="10">
    <location>
        <begin position="504"/>
        <end position="563"/>
    </location>
</feature>
<evidence type="ECO:0000256" key="6">
    <source>
        <dbReference type="ARBA" id="ARBA00023049"/>
    </source>
</evidence>
<keyword evidence="2" id="KW-0645">Protease</keyword>
<evidence type="ECO:0000256" key="2">
    <source>
        <dbReference type="ARBA" id="ARBA00022670"/>
    </source>
</evidence>
<comment type="similarity">
    <text evidence="1">Belongs to the peptidase M8 family.</text>
</comment>
<feature type="active site" evidence="7">
    <location>
        <position position="907"/>
    </location>
</feature>
<reference evidence="12" key="1">
    <citation type="submission" date="2021-05" db="EMBL/GenBank/DDBJ databases">
        <title>The genome of the haptophyte Pavlova lutheri (Diacronema luteri, Pavlovales) - a model for lipid biosynthesis in eukaryotic algae.</title>
        <authorList>
            <person name="Hulatt C.J."/>
            <person name="Posewitz M.C."/>
        </authorList>
    </citation>
    <scope>NUCLEOTIDE SEQUENCE</scope>
    <source>
        <strain evidence="12">NIVA-4/92</strain>
    </source>
</reference>